<feature type="transmembrane region" description="Helical" evidence="1">
    <location>
        <begin position="115"/>
        <end position="136"/>
    </location>
</feature>
<evidence type="ECO:0000313" key="3">
    <source>
        <dbReference type="Proteomes" id="UP000504693"/>
    </source>
</evidence>
<dbReference type="EMBL" id="CP053921">
    <property type="protein sequence ID" value="QKG72064.1"/>
    <property type="molecule type" value="Genomic_DNA"/>
</dbReference>
<organism evidence="2 3">
    <name type="scientific">Erythrobacter mangrovi</name>
    <dbReference type="NCBI Taxonomy" id="2739433"/>
    <lineage>
        <taxon>Bacteria</taxon>
        <taxon>Pseudomonadati</taxon>
        <taxon>Pseudomonadota</taxon>
        <taxon>Alphaproteobacteria</taxon>
        <taxon>Sphingomonadales</taxon>
        <taxon>Erythrobacteraceae</taxon>
        <taxon>Erythrobacter/Porphyrobacter group</taxon>
        <taxon>Erythrobacter</taxon>
    </lineage>
</organism>
<dbReference type="AlphaFoldDB" id="A0A7D4BPK4"/>
<keyword evidence="1" id="KW-0472">Membrane</keyword>
<keyword evidence="3" id="KW-1185">Reference proteome</keyword>
<feature type="transmembrane region" description="Helical" evidence="1">
    <location>
        <begin position="20"/>
        <end position="42"/>
    </location>
</feature>
<keyword evidence="1" id="KW-0812">Transmembrane</keyword>
<evidence type="ECO:0000256" key="1">
    <source>
        <dbReference type="SAM" id="Phobius"/>
    </source>
</evidence>
<protein>
    <submittedName>
        <fullName evidence="2">Glycerophosphoryl diester phosphodiesterase membrane domain-containing protein</fullName>
    </submittedName>
</protein>
<dbReference type="Proteomes" id="UP000504693">
    <property type="component" value="Chromosome"/>
</dbReference>
<proteinExistence type="predicted"/>
<feature type="transmembrane region" description="Helical" evidence="1">
    <location>
        <begin position="72"/>
        <end position="94"/>
    </location>
</feature>
<feature type="transmembrane region" description="Helical" evidence="1">
    <location>
        <begin position="142"/>
        <end position="161"/>
    </location>
</feature>
<dbReference type="KEGG" id="emv:HQR01_12195"/>
<feature type="transmembrane region" description="Helical" evidence="1">
    <location>
        <begin position="198"/>
        <end position="225"/>
    </location>
</feature>
<evidence type="ECO:0000313" key="2">
    <source>
        <dbReference type="EMBL" id="QKG72064.1"/>
    </source>
</evidence>
<keyword evidence="1" id="KW-1133">Transmembrane helix</keyword>
<gene>
    <name evidence="2" type="ORF">HQR01_12195</name>
</gene>
<accession>A0A7D4BPK4</accession>
<reference evidence="2 3" key="1">
    <citation type="submission" date="2020-05" db="EMBL/GenBank/DDBJ databases">
        <title>Erythrobacter mangrovi sp. nov., isolated from rhizosphere soil of mangrove plant (Kandelia candel).</title>
        <authorList>
            <person name="Ye Y.H."/>
        </authorList>
    </citation>
    <scope>NUCLEOTIDE SEQUENCE [LARGE SCALE GENOMIC DNA]</scope>
    <source>
        <strain evidence="2 3">EB310</strain>
    </source>
</reference>
<feature type="transmembrane region" description="Helical" evidence="1">
    <location>
        <begin position="237"/>
        <end position="257"/>
    </location>
</feature>
<sequence>MKFDLDTAWRETTRLASDNAGLLSAIAGIFVFLPYATLLLVLPSIATLPELPKGASFETAMKAIEAFYAETWWAFVAAGIIVTIGLLSMVALLGRRERPTVGEAIGIGLKSIIPAWLTLFLQNMAINIVALLIIAIASATGLAALIFVASVGAIAVAFYLATRLSLATPIIAVDGELNPFRVIAASWALTRGYGSRLLLFYVLLALAGFVVIAVVMLVTGVILALGGPAFEEAGGALVSAAVITGAMLLVSAVMAAVHRQLRRLEQGGASVPRAGGS</sequence>
<dbReference type="RefSeq" id="WP_173215123.1">
    <property type="nucleotide sequence ID" value="NZ_CP053921.1"/>
</dbReference>
<name>A0A7D4BPK4_9SPHN</name>